<keyword evidence="3" id="KW-1185">Reference proteome</keyword>
<keyword evidence="1" id="KW-0732">Signal</keyword>
<organism evidence="2 3">
    <name type="scientific">Paenibacillus yanchengensis</name>
    <dbReference type="NCBI Taxonomy" id="2035833"/>
    <lineage>
        <taxon>Bacteria</taxon>
        <taxon>Bacillati</taxon>
        <taxon>Bacillota</taxon>
        <taxon>Bacilli</taxon>
        <taxon>Bacillales</taxon>
        <taxon>Paenibacillaceae</taxon>
        <taxon>Paenibacillus</taxon>
    </lineage>
</organism>
<reference evidence="3" key="1">
    <citation type="journal article" date="2019" name="Int. J. Syst. Evol. Microbiol.">
        <title>The Global Catalogue of Microorganisms (GCM) 10K type strain sequencing project: providing services to taxonomists for standard genome sequencing and annotation.</title>
        <authorList>
            <consortium name="The Broad Institute Genomics Platform"/>
            <consortium name="The Broad Institute Genome Sequencing Center for Infectious Disease"/>
            <person name="Wu L."/>
            <person name="Ma J."/>
        </authorList>
    </citation>
    <scope>NUCLEOTIDE SEQUENCE [LARGE SCALE GENOMIC DNA]</scope>
    <source>
        <strain evidence="3">GH52</strain>
    </source>
</reference>
<sequence>MNNKKSVIFLLLIFVLITSNLPNSASAASASSIEKGGIIINSQTESIELLLDIPGAYFIVTDHNNDELILYEGSETNIIIAHLEPDTMQRYNLFSYDKNNSLIEVFYLSTHTKSKHVNNRSKTDTYVDMNAMDLVVSKNRVSLRWDATPNVSQYSIYKNSKLVVTTKDTQYVDTSDMMEDNITYEVAFEVPFTDAEKAELKSHYEKSIGKISDAELNEISNKPYSIIRIVDTSSIEKELDRIPNEHLKERTFKQFIKKFLWMLLA</sequence>
<evidence type="ECO:0000256" key="1">
    <source>
        <dbReference type="SAM" id="SignalP"/>
    </source>
</evidence>
<proteinExistence type="predicted"/>
<gene>
    <name evidence="2" type="ORF">ACFSJH_05170</name>
</gene>
<feature type="signal peptide" evidence="1">
    <location>
        <begin position="1"/>
        <end position="27"/>
    </location>
</feature>
<comment type="caution">
    <text evidence="2">The sequence shown here is derived from an EMBL/GenBank/DDBJ whole genome shotgun (WGS) entry which is preliminary data.</text>
</comment>
<evidence type="ECO:0008006" key="4">
    <source>
        <dbReference type="Google" id="ProtNLM"/>
    </source>
</evidence>
<dbReference type="RefSeq" id="WP_377770150.1">
    <property type="nucleotide sequence ID" value="NZ_JBHUHO010000013.1"/>
</dbReference>
<accession>A0ABW4YHQ4</accession>
<evidence type="ECO:0000313" key="3">
    <source>
        <dbReference type="Proteomes" id="UP001597362"/>
    </source>
</evidence>
<dbReference type="Proteomes" id="UP001597362">
    <property type="component" value="Unassembled WGS sequence"/>
</dbReference>
<dbReference type="EMBL" id="JBHUHO010000013">
    <property type="protein sequence ID" value="MFD2115125.1"/>
    <property type="molecule type" value="Genomic_DNA"/>
</dbReference>
<evidence type="ECO:0000313" key="2">
    <source>
        <dbReference type="EMBL" id="MFD2115125.1"/>
    </source>
</evidence>
<feature type="chain" id="PRO_5045379671" description="Copper amine oxidase-like N-terminal domain-containing protein" evidence="1">
    <location>
        <begin position="28"/>
        <end position="265"/>
    </location>
</feature>
<protein>
    <recommendedName>
        <fullName evidence="4">Copper amine oxidase-like N-terminal domain-containing protein</fullName>
    </recommendedName>
</protein>
<name>A0ABW4YHQ4_9BACL</name>